<dbReference type="GO" id="GO:0046872">
    <property type="term" value="F:metal ion binding"/>
    <property type="evidence" value="ECO:0007669"/>
    <property type="project" value="UniProtKB-KW"/>
</dbReference>
<dbReference type="OrthoDB" id="9796450at2"/>
<protein>
    <submittedName>
        <fullName evidence="3">L-alanine-DL-glutamate epimerase</fullName>
    </submittedName>
</protein>
<evidence type="ECO:0000259" key="2">
    <source>
        <dbReference type="Pfam" id="PF13378"/>
    </source>
</evidence>
<dbReference type="Pfam" id="PF13378">
    <property type="entry name" value="MR_MLE_C"/>
    <property type="match status" value="1"/>
</dbReference>
<dbReference type="GO" id="GO:0003824">
    <property type="term" value="F:catalytic activity"/>
    <property type="evidence" value="ECO:0007669"/>
    <property type="project" value="UniProtKB-ARBA"/>
</dbReference>
<dbReference type="SUPFAM" id="SSF51604">
    <property type="entry name" value="Enolase C-terminal domain-like"/>
    <property type="match status" value="1"/>
</dbReference>
<dbReference type="AlphaFoldDB" id="A0A4Z0AL40"/>
<keyword evidence="1" id="KW-0479">Metal-binding</keyword>
<dbReference type="SFLD" id="SFLDS00001">
    <property type="entry name" value="Enolase"/>
    <property type="match status" value="1"/>
</dbReference>
<evidence type="ECO:0000313" key="4">
    <source>
        <dbReference type="Proteomes" id="UP000297391"/>
    </source>
</evidence>
<comment type="caution">
    <text evidence="3">The sequence shown here is derived from an EMBL/GenBank/DDBJ whole genome shotgun (WGS) entry which is preliminary data.</text>
</comment>
<sequence>MTQPEAYLVRQPMASPFTHGAHRRQTSDSVVLRWTRGALTGIGECAPRRYVTGEDCESVLADLARIDFDRLGRTLATHDPIDRGRNLYEHGLPWLPEDAGNNTRCLVEMVVLDALAHQAELPLATYLRQVTDVVGRGTLPAQVNITQVLDLSQPVAAFFEQRNPVGALKVKLADDPRANLQRLASIRALGPPLSLYVDPNMSWSPEQLFTYHRQFRPVNVALFEEPLPKGSFDDYRRARLDQGIAIMLDESVTSPASLEQAFRHQALDAVNLRIAKCAGLLTTIKMIEQCRLWEMPVYLGVQVAEVGPLIAAHRALLTVYDGFIGVEAGQHDRFFTSTLIDPVPAVDRQHNAIHLSAPSRPGLGCTLTPDVAPYRYELGSAGHCQTPLRLERVR</sequence>
<gene>
    <name evidence="3" type="ORF">DYL59_21325</name>
</gene>
<dbReference type="Proteomes" id="UP000297391">
    <property type="component" value="Unassembled WGS sequence"/>
</dbReference>
<proteinExistence type="predicted"/>
<dbReference type="Gene3D" id="3.20.20.120">
    <property type="entry name" value="Enolase-like C-terminal domain"/>
    <property type="match status" value="1"/>
</dbReference>
<dbReference type="Gene3D" id="3.30.390.10">
    <property type="entry name" value="Enolase-like, N-terminal domain"/>
    <property type="match status" value="1"/>
</dbReference>
<dbReference type="RefSeq" id="WP_135290951.1">
    <property type="nucleotide sequence ID" value="NZ_QUZU01000030.1"/>
</dbReference>
<dbReference type="PANTHER" id="PTHR48073:SF2">
    <property type="entry name" value="O-SUCCINYLBENZOATE SYNTHASE"/>
    <property type="match status" value="1"/>
</dbReference>
<dbReference type="InterPro" id="IPR029065">
    <property type="entry name" value="Enolase_C-like"/>
</dbReference>
<dbReference type="InterPro" id="IPR036849">
    <property type="entry name" value="Enolase-like_C_sf"/>
</dbReference>
<dbReference type="SUPFAM" id="SSF54826">
    <property type="entry name" value="Enolase N-terminal domain-like"/>
    <property type="match status" value="1"/>
</dbReference>
<evidence type="ECO:0000256" key="1">
    <source>
        <dbReference type="ARBA" id="ARBA00022723"/>
    </source>
</evidence>
<evidence type="ECO:0000313" key="3">
    <source>
        <dbReference type="EMBL" id="TFY86698.1"/>
    </source>
</evidence>
<name>A0A4Z0AL40_9PSED</name>
<keyword evidence="4" id="KW-1185">Reference proteome</keyword>
<organism evidence="3 4">
    <name type="scientific">Pseudomonas kairouanensis</name>
    <dbReference type="NCBI Taxonomy" id="2293832"/>
    <lineage>
        <taxon>Bacteria</taxon>
        <taxon>Pseudomonadati</taxon>
        <taxon>Pseudomonadota</taxon>
        <taxon>Gammaproteobacteria</taxon>
        <taxon>Pseudomonadales</taxon>
        <taxon>Pseudomonadaceae</taxon>
        <taxon>Pseudomonas</taxon>
    </lineage>
</organism>
<dbReference type="PANTHER" id="PTHR48073">
    <property type="entry name" value="O-SUCCINYLBENZOATE SYNTHASE-RELATED"/>
    <property type="match status" value="1"/>
</dbReference>
<dbReference type="EMBL" id="QUZU01000030">
    <property type="protein sequence ID" value="TFY86698.1"/>
    <property type="molecule type" value="Genomic_DNA"/>
</dbReference>
<reference evidence="3 4" key="1">
    <citation type="journal article" date="2019" name="Syst. Appl. Microbiol.">
        <title>New species of pathogenic Pseudomonas isolated from citrus in Tunisia: Proposal of Pseudomonas kairouanensis sp. nov. and Pseudomonas nabeulensis sp. nov.</title>
        <authorList>
            <person name="Oueslati M."/>
            <person name="Mulet M."/>
            <person name="Gomila M."/>
            <person name="Berge O."/>
            <person name="Hajlaoui M.R."/>
            <person name="Lalucat J."/>
            <person name="Sadfi-Zouaoui N."/>
            <person name="Garcia-Valdes E."/>
        </authorList>
    </citation>
    <scope>NUCLEOTIDE SEQUENCE [LARGE SCALE GENOMIC DNA]</scope>
    <source>
        <strain evidence="3 4">KC12</strain>
    </source>
</reference>
<dbReference type="InterPro" id="IPR029017">
    <property type="entry name" value="Enolase-like_N"/>
</dbReference>
<accession>A0A4Z0AL40</accession>
<feature type="domain" description="Enolase C-terminal" evidence="2">
    <location>
        <begin position="165"/>
        <end position="370"/>
    </location>
</feature>